<sequence length="406" mass="45702">MLSQIFNQRDMEVGHLRVAQELVSGIKVLVVLDEMDSLWQLEEMANKHGWFGPGRYWKSPRHKNLSIGFSEEIQISRNAFDGMNNLQFLQVYSSNLRSFGRGIKPLHCLKLMDLTESKYLKEIPDLSEETSLREIRTQFLRKFDRAHKLYWQNATKLKVCRLYGCLLLKELPSSIGSGCLSLKKLNLSYTEIEKVPSSITTWSSSSCLYRLDIDGAYLKQQSDGGLTLSADGHYNQTSTLTTFCPYVKTIPDCIRRLSGLINLDVAGCIELVALPHSKLASCCQNTRVIASVSCRGEQNGLSVSYGSKQRDMPCLHTYEDSLLYTFEDSFCLSQEDLPQAGEATFSNLMFQFKISHKNCKLTGCGVRLLRDVENAHGDDGGGAEDEEVEVGDGDNDNAQERRRIST</sequence>
<feature type="compositionally biased region" description="Acidic residues" evidence="1">
    <location>
        <begin position="381"/>
        <end position="397"/>
    </location>
</feature>
<dbReference type="Proteomes" id="UP000032141">
    <property type="component" value="Chromosome C6"/>
</dbReference>
<keyword evidence="3" id="KW-1185">Reference proteome</keyword>
<organism evidence="2 3">
    <name type="scientific">Brassica oleracea var. oleracea</name>
    <dbReference type="NCBI Taxonomy" id="109376"/>
    <lineage>
        <taxon>Eukaryota</taxon>
        <taxon>Viridiplantae</taxon>
        <taxon>Streptophyta</taxon>
        <taxon>Embryophyta</taxon>
        <taxon>Tracheophyta</taxon>
        <taxon>Spermatophyta</taxon>
        <taxon>Magnoliopsida</taxon>
        <taxon>eudicotyledons</taxon>
        <taxon>Gunneridae</taxon>
        <taxon>Pentapetalae</taxon>
        <taxon>rosids</taxon>
        <taxon>malvids</taxon>
        <taxon>Brassicales</taxon>
        <taxon>Brassicaceae</taxon>
        <taxon>Brassiceae</taxon>
        <taxon>Brassica</taxon>
    </lineage>
</organism>
<dbReference type="HOGENOM" id="CLU_678541_0_0_1"/>
<dbReference type="Gene3D" id="3.80.10.10">
    <property type="entry name" value="Ribonuclease Inhibitor"/>
    <property type="match status" value="1"/>
</dbReference>
<evidence type="ECO:0000313" key="2">
    <source>
        <dbReference type="EnsemblPlants" id="Bo6g030660.1"/>
    </source>
</evidence>
<feature type="region of interest" description="Disordered" evidence="1">
    <location>
        <begin position="377"/>
        <end position="406"/>
    </location>
</feature>
<dbReference type="InterPro" id="IPR044974">
    <property type="entry name" value="Disease_R_plants"/>
</dbReference>
<dbReference type="PANTHER" id="PTHR11017:SF333">
    <property type="entry name" value="ADP-RIBOSYL CYCLASE_CYCLIC ADP-RIBOSE HYDROLASE-RELATED"/>
    <property type="match status" value="1"/>
</dbReference>
<reference evidence="2" key="2">
    <citation type="submission" date="2015-03" db="UniProtKB">
        <authorList>
            <consortium name="EnsemblPlants"/>
        </authorList>
    </citation>
    <scope>IDENTIFICATION</scope>
</reference>
<dbReference type="AlphaFoldDB" id="A0A0D3CQG8"/>
<protein>
    <recommendedName>
        <fullName evidence="4">NB-ARC domain-containing protein</fullName>
    </recommendedName>
</protein>
<dbReference type="InterPro" id="IPR032675">
    <property type="entry name" value="LRR_dom_sf"/>
</dbReference>
<dbReference type="GO" id="GO:0006952">
    <property type="term" value="P:defense response"/>
    <property type="evidence" value="ECO:0007669"/>
    <property type="project" value="InterPro"/>
</dbReference>
<evidence type="ECO:0000313" key="3">
    <source>
        <dbReference type="Proteomes" id="UP000032141"/>
    </source>
</evidence>
<evidence type="ECO:0008006" key="4">
    <source>
        <dbReference type="Google" id="ProtNLM"/>
    </source>
</evidence>
<proteinExistence type="predicted"/>
<dbReference type="Gramene" id="Bo6g030660.1">
    <property type="protein sequence ID" value="Bo6g030660.1"/>
    <property type="gene ID" value="Bo6g030660"/>
</dbReference>
<dbReference type="PANTHER" id="PTHR11017">
    <property type="entry name" value="LEUCINE-RICH REPEAT-CONTAINING PROTEIN"/>
    <property type="match status" value="1"/>
</dbReference>
<dbReference type="OMA" id="LASCCQN"/>
<evidence type="ECO:0000256" key="1">
    <source>
        <dbReference type="SAM" id="MobiDB-lite"/>
    </source>
</evidence>
<reference evidence="2 3" key="1">
    <citation type="journal article" date="2014" name="Genome Biol.">
        <title>Transcriptome and methylome profiling reveals relics of genome dominance in the mesopolyploid Brassica oleracea.</title>
        <authorList>
            <person name="Parkin I.A."/>
            <person name="Koh C."/>
            <person name="Tang H."/>
            <person name="Robinson S.J."/>
            <person name="Kagale S."/>
            <person name="Clarke W.E."/>
            <person name="Town C.D."/>
            <person name="Nixon J."/>
            <person name="Krishnakumar V."/>
            <person name="Bidwell S.L."/>
            <person name="Denoeud F."/>
            <person name="Belcram H."/>
            <person name="Links M.G."/>
            <person name="Just J."/>
            <person name="Clarke C."/>
            <person name="Bender T."/>
            <person name="Huebert T."/>
            <person name="Mason A.S."/>
            <person name="Pires J.C."/>
            <person name="Barker G."/>
            <person name="Moore J."/>
            <person name="Walley P.G."/>
            <person name="Manoli S."/>
            <person name="Batley J."/>
            <person name="Edwards D."/>
            <person name="Nelson M.N."/>
            <person name="Wang X."/>
            <person name="Paterson A.H."/>
            <person name="King G."/>
            <person name="Bancroft I."/>
            <person name="Chalhoub B."/>
            <person name="Sharpe A.G."/>
        </authorList>
    </citation>
    <scope>NUCLEOTIDE SEQUENCE</scope>
    <source>
        <strain evidence="2 3">cv. TO1000</strain>
    </source>
</reference>
<dbReference type="SUPFAM" id="SSF52058">
    <property type="entry name" value="L domain-like"/>
    <property type="match status" value="1"/>
</dbReference>
<name>A0A0D3CQG8_BRAOL</name>
<accession>A0A0D3CQG8</accession>
<dbReference type="EnsemblPlants" id="Bo6g030660.1">
    <property type="protein sequence ID" value="Bo6g030660.1"/>
    <property type="gene ID" value="Bo6g030660"/>
</dbReference>